<dbReference type="EMBL" id="LBVU01000004">
    <property type="protein sequence ID" value="KKQ91775.1"/>
    <property type="molecule type" value="Genomic_DNA"/>
</dbReference>
<dbReference type="Proteomes" id="UP000034774">
    <property type="component" value="Unassembled WGS sequence"/>
</dbReference>
<comment type="caution">
    <text evidence="4">The sequence shown here is derived from an EMBL/GenBank/DDBJ whole genome shotgun (WGS) entry which is preliminary data.</text>
</comment>
<sequence>MYYNSVKRLMDISMSIFLITLFSPIMFFTAMVIWISSPGPALVEKANKHMKRIGKNGKIFRLYKFRSMPVNSDYLITKDPRFKKLYIEWKRSNFKLHNDPRVSKFGKFIRKYSIDEMPQLFNVLRGEMSIVGPRPYHADEIFEQQKRYKGTEKYVKETQTVKPGITGYWQVTGRSNINFDKRIRMDADYACRKSLLTDLFIIFRTPFAMITGVGAV</sequence>
<dbReference type="STRING" id="1618572.UT17_C0004G0123"/>
<keyword evidence="2" id="KW-0812">Transmembrane</keyword>
<dbReference type="InterPro" id="IPR003362">
    <property type="entry name" value="Bact_transf"/>
</dbReference>
<organism evidence="4 5">
    <name type="scientific">Candidatus Woesebacteria bacterium GW2011_GWB1_39_10</name>
    <dbReference type="NCBI Taxonomy" id="1618572"/>
    <lineage>
        <taxon>Bacteria</taxon>
        <taxon>Candidatus Woeseibacteriota</taxon>
    </lineage>
</organism>
<dbReference type="Pfam" id="PF02397">
    <property type="entry name" value="Bac_transf"/>
    <property type="match status" value="1"/>
</dbReference>
<keyword evidence="2" id="KW-1133">Transmembrane helix</keyword>
<dbReference type="AlphaFoldDB" id="A0A0G0LUV0"/>
<dbReference type="GO" id="GO:0016780">
    <property type="term" value="F:phosphotransferase activity, for other substituted phosphate groups"/>
    <property type="evidence" value="ECO:0007669"/>
    <property type="project" value="TreeGrafter"/>
</dbReference>
<comment type="similarity">
    <text evidence="1">Belongs to the bacterial sugar transferase family.</text>
</comment>
<proteinExistence type="inferred from homology"/>
<keyword evidence="2" id="KW-0472">Membrane</keyword>
<evidence type="ECO:0000259" key="3">
    <source>
        <dbReference type="Pfam" id="PF02397"/>
    </source>
</evidence>
<evidence type="ECO:0000313" key="5">
    <source>
        <dbReference type="Proteomes" id="UP000034774"/>
    </source>
</evidence>
<evidence type="ECO:0000256" key="2">
    <source>
        <dbReference type="SAM" id="Phobius"/>
    </source>
</evidence>
<name>A0A0G0LUV0_9BACT</name>
<accession>A0A0G0LUV0</accession>
<evidence type="ECO:0000256" key="1">
    <source>
        <dbReference type="ARBA" id="ARBA00006464"/>
    </source>
</evidence>
<reference evidence="4 5" key="1">
    <citation type="journal article" date="2015" name="Nature">
        <title>rRNA introns, odd ribosomes, and small enigmatic genomes across a large radiation of phyla.</title>
        <authorList>
            <person name="Brown C.T."/>
            <person name="Hug L.A."/>
            <person name="Thomas B.C."/>
            <person name="Sharon I."/>
            <person name="Castelle C.J."/>
            <person name="Singh A."/>
            <person name="Wilkins M.J."/>
            <person name="Williams K.H."/>
            <person name="Banfield J.F."/>
        </authorList>
    </citation>
    <scope>NUCLEOTIDE SEQUENCE [LARGE SCALE GENOMIC DNA]</scope>
</reference>
<feature type="transmembrane region" description="Helical" evidence="2">
    <location>
        <begin position="12"/>
        <end position="35"/>
    </location>
</feature>
<keyword evidence="4" id="KW-0808">Transferase</keyword>
<protein>
    <submittedName>
        <fullName evidence="4">Undecaprenyl-phosphate galactose phosphotransferase</fullName>
    </submittedName>
</protein>
<evidence type="ECO:0000313" key="4">
    <source>
        <dbReference type="EMBL" id="KKQ91775.1"/>
    </source>
</evidence>
<dbReference type="PANTHER" id="PTHR30576:SF10">
    <property type="entry name" value="SLL5057 PROTEIN"/>
    <property type="match status" value="1"/>
</dbReference>
<feature type="domain" description="Bacterial sugar transferase" evidence="3">
    <location>
        <begin position="7"/>
        <end position="210"/>
    </location>
</feature>
<dbReference type="PANTHER" id="PTHR30576">
    <property type="entry name" value="COLANIC BIOSYNTHESIS UDP-GLUCOSE LIPID CARRIER TRANSFERASE"/>
    <property type="match status" value="1"/>
</dbReference>
<gene>
    <name evidence="4" type="ORF">UT17_C0004G0123</name>
</gene>